<name>A0A8J6H6M2_TENMO</name>
<organism evidence="14 15">
    <name type="scientific">Tenebrio molitor</name>
    <name type="common">Yellow mealworm beetle</name>
    <dbReference type="NCBI Taxonomy" id="7067"/>
    <lineage>
        <taxon>Eukaryota</taxon>
        <taxon>Metazoa</taxon>
        <taxon>Ecdysozoa</taxon>
        <taxon>Arthropoda</taxon>
        <taxon>Hexapoda</taxon>
        <taxon>Insecta</taxon>
        <taxon>Pterygota</taxon>
        <taxon>Neoptera</taxon>
        <taxon>Endopterygota</taxon>
        <taxon>Coleoptera</taxon>
        <taxon>Polyphaga</taxon>
        <taxon>Cucujiformia</taxon>
        <taxon>Tenebrionidae</taxon>
        <taxon>Tenebrio</taxon>
    </lineage>
</organism>
<evidence type="ECO:0000256" key="5">
    <source>
        <dbReference type="ARBA" id="ARBA00022692"/>
    </source>
</evidence>
<evidence type="ECO:0000256" key="1">
    <source>
        <dbReference type="ARBA" id="ARBA00004141"/>
    </source>
</evidence>
<dbReference type="Gene3D" id="1.10.287.770">
    <property type="entry name" value="YojJ-like"/>
    <property type="match status" value="1"/>
</dbReference>
<keyword evidence="8 12" id="KW-0406">Ion transport</keyword>
<protein>
    <recommendedName>
        <fullName evidence="16">Pickpocket protein 28</fullName>
    </recommendedName>
</protein>
<evidence type="ECO:0000256" key="10">
    <source>
        <dbReference type="ARBA" id="ARBA00023201"/>
    </source>
</evidence>
<proteinExistence type="inferred from homology"/>
<comment type="caution">
    <text evidence="14">The sequence shown here is derived from an EMBL/GenBank/DDBJ whole genome shotgun (WGS) entry which is preliminary data.</text>
</comment>
<dbReference type="Proteomes" id="UP000719412">
    <property type="component" value="Unassembled WGS sequence"/>
</dbReference>
<dbReference type="Pfam" id="PF00858">
    <property type="entry name" value="ASC"/>
    <property type="match status" value="1"/>
</dbReference>
<sequence>MPAESDCRKLEVVSGRKSSEDKFVGLWREFIADKCNKRREFFSRAPLRTSQLGLRPERRDKMLSARHYVVRRRARIAICGTGSADGCWSALQRSEGGPARVTEDNTPQGGDSTRRPTGRDLPPWLCQRSNQRSIRNLITTNRRSEFVKFLYDIIKVQGVVRLFDLNKTLGAVVEKFVKSPFGGSKWGVPIWKRTRCRGHGPKRDTCLCLLGVSAVAAHMHQTALLLRLQFGKLARAEGPTRAQQSRKTTNNADRVGRPNLLLASRFMSFENTLTPGLVSVQNHSPQHGDKDSLVSDYHRRIMLFLWRLLMQKNAQLLCTVRKSCATSFERVHADRIMPVIEDVTYKVDEGNFQKRIIVQFYPKKSTRKMFRSENNMIRPRKIHHGPWTQSNGNSHVSSSVFRLGDSHHEGRDLGLALPLEPYVNTRKSKMESSKNATKLIFHQFENYCDKSTLHGLRYVGDTNLSIGERIFWFVAFASALAFASYYITNIFEKWNENPVLVAFNPTDATFNEIPFPAITICNMNQVKREEAERILKQHNAVEKQLLSDSCNYNSTFGDDSKAPGWDVVQNFLIRVGQSCTDTVKSCFWQSDKVSCEEHFNNDLTDEGLCCSFNRLPAENIFRNPGDITYLNHTSSKKIYDWSPEKGFTSINDGDLGTTPIRPIGAGTHLGLTIVIDAQVDNYFCSSTNSIGFKIILSNPIETPKIADFGFLVSPGVEARFAILPEIREATPSLRDVDVEKRQCFFQDERPLRYFRSYTKRNCRLECQSNHTLNMCHCIPHYLPKSKIVPVCGKRDEKCAAEAKEDMELVYGNGSSCNCLPSCYEMNFGKSGTYSGLVQMDKKFLLDNVTEEYFIKNMAVLHFFFQENRFRRQIKSEIYGFTEVLCALSLQKDDWLESVLCFSANVGGLLGLCLGFSILSLVEIIYYLTLKMFCGLVRSRKKGHKKKGKNERFGNGVIPFVS</sequence>
<dbReference type="PANTHER" id="PTHR11690:SF243">
    <property type="entry name" value="PICKPOCKET 12-RELATED"/>
    <property type="match status" value="1"/>
</dbReference>
<feature type="region of interest" description="Disordered" evidence="13">
    <location>
        <begin position="96"/>
        <end position="122"/>
    </location>
</feature>
<dbReference type="GO" id="GO:0015280">
    <property type="term" value="F:ligand-gated sodium channel activity"/>
    <property type="evidence" value="ECO:0007669"/>
    <property type="project" value="TreeGrafter"/>
</dbReference>
<accession>A0A8J6H6M2</accession>
<reference evidence="14" key="2">
    <citation type="submission" date="2021-08" db="EMBL/GenBank/DDBJ databases">
        <authorList>
            <person name="Eriksson T."/>
        </authorList>
    </citation>
    <scope>NUCLEOTIDE SEQUENCE</scope>
    <source>
        <strain evidence="14">Stoneville</strain>
        <tissue evidence="14">Whole head</tissue>
    </source>
</reference>
<comment type="similarity">
    <text evidence="2 12">Belongs to the amiloride-sensitive sodium channel (TC 1.A.6) family.</text>
</comment>
<evidence type="ECO:0000256" key="9">
    <source>
        <dbReference type="ARBA" id="ARBA00023136"/>
    </source>
</evidence>
<evidence type="ECO:0000256" key="11">
    <source>
        <dbReference type="ARBA" id="ARBA00023303"/>
    </source>
</evidence>
<dbReference type="GO" id="GO:0005886">
    <property type="term" value="C:plasma membrane"/>
    <property type="evidence" value="ECO:0007669"/>
    <property type="project" value="TreeGrafter"/>
</dbReference>
<dbReference type="EMBL" id="JABDTM020028353">
    <property type="protein sequence ID" value="KAH0809074.1"/>
    <property type="molecule type" value="Genomic_DNA"/>
</dbReference>
<keyword evidence="9" id="KW-0472">Membrane</keyword>
<keyword evidence="6" id="KW-1133">Transmembrane helix</keyword>
<dbReference type="InterPro" id="IPR001873">
    <property type="entry name" value="ENaC"/>
</dbReference>
<evidence type="ECO:0008006" key="16">
    <source>
        <dbReference type="Google" id="ProtNLM"/>
    </source>
</evidence>
<keyword evidence="15" id="KW-1185">Reference proteome</keyword>
<evidence type="ECO:0000256" key="4">
    <source>
        <dbReference type="ARBA" id="ARBA00022461"/>
    </source>
</evidence>
<gene>
    <name evidence="14" type="ORF">GEV33_013712</name>
</gene>
<comment type="subcellular location">
    <subcellularLocation>
        <location evidence="1">Membrane</location>
        <topology evidence="1">Multi-pass membrane protein</topology>
    </subcellularLocation>
</comment>
<evidence type="ECO:0000256" key="7">
    <source>
        <dbReference type="ARBA" id="ARBA00023053"/>
    </source>
</evidence>
<evidence type="ECO:0000256" key="12">
    <source>
        <dbReference type="RuleBase" id="RU000679"/>
    </source>
</evidence>
<evidence type="ECO:0000256" key="8">
    <source>
        <dbReference type="ARBA" id="ARBA00023065"/>
    </source>
</evidence>
<evidence type="ECO:0000256" key="3">
    <source>
        <dbReference type="ARBA" id="ARBA00022448"/>
    </source>
</evidence>
<keyword evidence="10 12" id="KW-0739">Sodium transport</keyword>
<keyword evidence="3 12" id="KW-0813">Transport</keyword>
<dbReference type="AlphaFoldDB" id="A0A8J6H6M2"/>
<evidence type="ECO:0000313" key="14">
    <source>
        <dbReference type="EMBL" id="KAH0809074.1"/>
    </source>
</evidence>
<dbReference type="PANTHER" id="PTHR11690">
    <property type="entry name" value="AMILORIDE-SENSITIVE SODIUM CHANNEL-RELATED"/>
    <property type="match status" value="1"/>
</dbReference>
<dbReference type="Gene3D" id="1.10.287.820">
    <property type="entry name" value="Acid-sensing ion channel domain"/>
    <property type="match status" value="1"/>
</dbReference>
<keyword evidence="7" id="KW-0915">Sodium</keyword>
<evidence type="ECO:0000256" key="6">
    <source>
        <dbReference type="ARBA" id="ARBA00022989"/>
    </source>
</evidence>
<evidence type="ECO:0000256" key="2">
    <source>
        <dbReference type="ARBA" id="ARBA00007193"/>
    </source>
</evidence>
<dbReference type="PRINTS" id="PR01078">
    <property type="entry name" value="AMINACHANNEL"/>
</dbReference>
<keyword evidence="5 12" id="KW-0812">Transmembrane</keyword>
<keyword evidence="4 12" id="KW-0894">Sodium channel</keyword>
<reference evidence="14" key="1">
    <citation type="journal article" date="2020" name="J Insects Food Feed">
        <title>The yellow mealworm (Tenebrio molitor) genome: a resource for the emerging insects as food and feed industry.</title>
        <authorList>
            <person name="Eriksson T."/>
            <person name="Andere A."/>
            <person name="Kelstrup H."/>
            <person name="Emery V."/>
            <person name="Picard C."/>
        </authorList>
    </citation>
    <scope>NUCLEOTIDE SEQUENCE</scope>
    <source>
        <strain evidence="14">Stoneville</strain>
        <tissue evidence="14">Whole head</tissue>
    </source>
</reference>
<keyword evidence="11 12" id="KW-0407">Ion channel</keyword>
<evidence type="ECO:0000256" key="13">
    <source>
        <dbReference type="SAM" id="MobiDB-lite"/>
    </source>
</evidence>
<evidence type="ECO:0000313" key="15">
    <source>
        <dbReference type="Proteomes" id="UP000719412"/>
    </source>
</evidence>